<name>A0ABT9J867_9BACL</name>
<dbReference type="EMBL" id="JAVAMP010000025">
    <property type="protein sequence ID" value="MDP5277124.1"/>
    <property type="molecule type" value="Genomic_DNA"/>
</dbReference>
<reference evidence="1 2" key="1">
    <citation type="submission" date="2023-08" db="EMBL/GenBank/DDBJ databases">
        <authorList>
            <person name="Park J.-S."/>
        </authorList>
    </citation>
    <scope>NUCLEOTIDE SEQUENCE [LARGE SCALE GENOMIC DNA]</scope>
    <source>
        <strain evidence="1 2">2205SS18-9</strain>
    </source>
</reference>
<protein>
    <submittedName>
        <fullName evidence="1">Uncharacterized protein</fullName>
    </submittedName>
</protein>
<proteinExistence type="predicted"/>
<organism evidence="1 2">
    <name type="scientific">Chengkuizengella axinellae</name>
    <dbReference type="NCBI Taxonomy" id="3064388"/>
    <lineage>
        <taxon>Bacteria</taxon>
        <taxon>Bacillati</taxon>
        <taxon>Bacillota</taxon>
        <taxon>Bacilli</taxon>
        <taxon>Bacillales</taxon>
        <taxon>Paenibacillaceae</taxon>
        <taxon>Chengkuizengella</taxon>
    </lineage>
</organism>
<evidence type="ECO:0000313" key="1">
    <source>
        <dbReference type="EMBL" id="MDP5277124.1"/>
    </source>
</evidence>
<accession>A0ABT9J867</accession>
<gene>
    <name evidence="1" type="ORF">Q5Y73_23795</name>
</gene>
<sequence length="189" mass="22203">MTSSIITVIVENLNEIYQKGIKHPVIGDLFDIGTYGMIDEINTTEPYHQDFIVKKFEELCNYYNLSFEKVESFYDYEKSGVLLFKPITLMDFHGIKDTVYRNLEENEYILMIVIDSSQERESLFIFLSYNLPIMGSIGTCELNDIFHTWLKIFNINYKSGHNLLQEKVSSFSLKDEEELDNRLKQLYGE</sequence>
<dbReference type="RefSeq" id="WP_305994426.1">
    <property type="nucleotide sequence ID" value="NZ_JAVAMP010000025.1"/>
</dbReference>
<comment type="caution">
    <text evidence="1">The sequence shown here is derived from an EMBL/GenBank/DDBJ whole genome shotgun (WGS) entry which is preliminary data.</text>
</comment>
<dbReference type="Proteomes" id="UP001231941">
    <property type="component" value="Unassembled WGS sequence"/>
</dbReference>
<evidence type="ECO:0000313" key="2">
    <source>
        <dbReference type="Proteomes" id="UP001231941"/>
    </source>
</evidence>
<keyword evidence="2" id="KW-1185">Reference proteome</keyword>